<sequence>MEFTSPTYGTAFPRPPEIEQNSTKFLRHILFTIDSSLKFIDSQAPEQRVLSGLMVVYNGVNAYYYGRRKDNVENGSVEVLEVGKSTMNVEDQEMEMKMEVLVPGRYNMGVNVNLEA</sequence>
<evidence type="ECO:0000313" key="2">
    <source>
        <dbReference type="Proteomes" id="UP000297280"/>
    </source>
</evidence>
<accession>A0A4Z1KL49</accession>
<organism evidence="1 2">
    <name type="scientific">Botrytis porri</name>
    <dbReference type="NCBI Taxonomy" id="87229"/>
    <lineage>
        <taxon>Eukaryota</taxon>
        <taxon>Fungi</taxon>
        <taxon>Dikarya</taxon>
        <taxon>Ascomycota</taxon>
        <taxon>Pezizomycotina</taxon>
        <taxon>Leotiomycetes</taxon>
        <taxon>Helotiales</taxon>
        <taxon>Sclerotiniaceae</taxon>
        <taxon>Botrytis</taxon>
    </lineage>
</organism>
<name>A0A4Z1KL49_9HELO</name>
<dbReference type="OrthoDB" id="3550501at2759"/>
<dbReference type="Proteomes" id="UP000297280">
    <property type="component" value="Unassembled WGS sequence"/>
</dbReference>
<keyword evidence="2" id="KW-1185">Reference proteome</keyword>
<evidence type="ECO:0000313" key="1">
    <source>
        <dbReference type="EMBL" id="TGO86783.1"/>
    </source>
</evidence>
<reference evidence="1 2" key="1">
    <citation type="submission" date="2017-12" db="EMBL/GenBank/DDBJ databases">
        <title>Comparative genomics of Botrytis spp.</title>
        <authorList>
            <person name="Valero-Jimenez C.A."/>
            <person name="Tapia P."/>
            <person name="Veloso J."/>
            <person name="Silva-Moreno E."/>
            <person name="Staats M."/>
            <person name="Valdes J.H."/>
            <person name="Van Kan J.A.L."/>
        </authorList>
    </citation>
    <scope>NUCLEOTIDE SEQUENCE [LARGE SCALE GENOMIC DNA]</scope>
    <source>
        <strain evidence="1 2">MUCL3349</strain>
    </source>
</reference>
<dbReference type="EMBL" id="PQXO01000276">
    <property type="protein sequence ID" value="TGO86783.1"/>
    <property type="molecule type" value="Genomic_DNA"/>
</dbReference>
<protein>
    <submittedName>
        <fullName evidence="1">Uncharacterized protein</fullName>
    </submittedName>
</protein>
<gene>
    <name evidence="1" type="ORF">BPOR_0277g00110</name>
</gene>
<dbReference type="AlphaFoldDB" id="A0A4Z1KL49"/>
<comment type="caution">
    <text evidence="1">The sequence shown here is derived from an EMBL/GenBank/DDBJ whole genome shotgun (WGS) entry which is preliminary data.</text>
</comment>
<proteinExistence type="predicted"/>